<name>A0A7W5FP87_9BACL</name>
<dbReference type="CDD" id="cd01651">
    <property type="entry name" value="RT_G2_intron"/>
    <property type="match status" value="1"/>
</dbReference>
<dbReference type="Proteomes" id="UP000570361">
    <property type="component" value="Unassembled WGS sequence"/>
</dbReference>
<evidence type="ECO:0000313" key="2">
    <source>
        <dbReference type="EMBL" id="MBB3111988.1"/>
    </source>
</evidence>
<protein>
    <recommendedName>
        <fullName evidence="1">Reverse transcriptase domain-containing protein</fullName>
    </recommendedName>
</protein>
<organism evidence="2 3">
    <name type="scientific">Paenibacillus phyllosphaerae</name>
    <dbReference type="NCBI Taxonomy" id="274593"/>
    <lineage>
        <taxon>Bacteria</taxon>
        <taxon>Bacillati</taxon>
        <taxon>Bacillota</taxon>
        <taxon>Bacilli</taxon>
        <taxon>Bacillales</taxon>
        <taxon>Paenibacillaceae</taxon>
        <taxon>Paenibacillus</taxon>
    </lineage>
</organism>
<accession>A0A7W5FP87</accession>
<dbReference type="InterPro" id="IPR000477">
    <property type="entry name" value="RT_dom"/>
</dbReference>
<evidence type="ECO:0000313" key="3">
    <source>
        <dbReference type="Proteomes" id="UP000570361"/>
    </source>
</evidence>
<evidence type="ECO:0000259" key="1">
    <source>
        <dbReference type="PROSITE" id="PS50878"/>
    </source>
</evidence>
<dbReference type="InterPro" id="IPR013597">
    <property type="entry name" value="Mat_intron_G2"/>
</dbReference>
<proteinExistence type="predicted"/>
<dbReference type="Pfam" id="PF00078">
    <property type="entry name" value="RVT_1"/>
    <property type="match status" value="1"/>
</dbReference>
<dbReference type="Pfam" id="PF08388">
    <property type="entry name" value="GIIM"/>
    <property type="match status" value="1"/>
</dbReference>
<dbReference type="PANTHER" id="PTHR34047:SF8">
    <property type="entry name" value="PROTEIN YKFC"/>
    <property type="match status" value="1"/>
</dbReference>
<keyword evidence="3" id="KW-1185">Reference proteome</keyword>
<dbReference type="PROSITE" id="PS50878">
    <property type="entry name" value="RT_POL"/>
    <property type="match status" value="1"/>
</dbReference>
<comment type="caution">
    <text evidence="2">The sequence shown here is derived from an EMBL/GenBank/DDBJ whole genome shotgun (WGS) entry which is preliminary data.</text>
</comment>
<dbReference type="InterPro" id="IPR043502">
    <property type="entry name" value="DNA/RNA_pol_sf"/>
</dbReference>
<dbReference type="RefSeq" id="WP_343060586.1">
    <property type="nucleotide sequence ID" value="NZ_JACHXK010000009.1"/>
</dbReference>
<reference evidence="2 3" key="1">
    <citation type="submission" date="2020-08" db="EMBL/GenBank/DDBJ databases">
        <title>Genomic Encyclopedia of Type Strains, Phase III (KMG-III): the genomes of soil and plant-associated and newly described type strains.</title>
        <authorList>
            <person name="Whitman W."/>
        </authorList>
    </citation>
    <scope>NUCLEOTIDE SEQUENCE [LARGE SCALE GENOMIC DNA]</scope>
    <source>
        <strain evidence="2 3">CECT 5862</strain>
    </source>
</reference>
<gene>
    <name evidence="2" type="ORF">FHS18_004056</name>
</gene>
<dbReference type="EMBL" id="JACHXK010000009">
    <property type="protein sequence ID" value="MBB3111988.1"/>
    <property type="molecule type" value="Genomic_DNA"/>
</dbReference>
<dbReference type="PANTHER" id="PTHR34047">
    <property type="entry name" value="NUCLEAR INTRON MATURASE 1, MITOCHONDRIAL-RELATED"/>
    <property type="match status" value="1"/>
</dbReference>
<feature type="domain" description="Reverse transcriptase" evidence="1">
    <location>
        <begin position="1"/>
        <end position="106"/>
    </location>
</feature>
<dbReference type="AlphaFoldDB" id="A0A7W5FP87"/>
<sequence>MSHGRRSVRRSDLGTPQGGVISPLLANIYLNYFDLLWERHGKQCGELTRYTDDFVVVCKTRKDAMRAYELIQRIMERLELTLHPAKTRIVGLWTGEEGFDFLGMHHNRTRAETSKARVYYSTQQWLTSKAEARIREVVKERLAPPSMRKYAFQEHDAWLNPKIPGWRNYYHTVYGKRKLAKLDWYILQRLTRWYAKKRQRTRWMGAFREVSHLVKLHGLKKLL</sequence>
<dbReference type="SUPFAM" id="SSF56672">
    <property type="entry name" value="DNA/RNA polymerases"/>
    <property type="match status" value="1"/>
</dbReference>
<dbReference type="InterPro" id="IPR051083">
    <property type="entry name" value="GrpII_Intron_Splice-Mob/Def"/>
</dbReference>